<feature type="domain" description="Helicase C-terminal" evidence="8">
    <location>
        <begin position="310"/>
        <end position="475"/>
    </location>
</feature>
<keyword evidence="3 9" id="KW-0347">Helicase</keyword>
<dbReference type="GO" id="GO:0016787">
    <property type="term" value="F:hydrolase activity"/>
    <property type="evidence" value="ECO:0007669"/>
    <property type="project" value="UniProtKB-KW"/>
</dbReference>
<evidence type="ECO:0000313" key="9">
    <source>
        <dbReference type="EMBL" id="KOO27904.1"/>
    </source>
</evidence>
<feature type="region of interest" description="Disordered" evidence="6">
    <location>
        <begin position="454"/>
        <end position="522"/>
    </location>
</feature>
<feature type="compositionally biased region" description="Basic and acidic residues" evidence="6">
    <location>
        <begin position="493"/>
        <end position="516"/>
    </location>
</feature>
<name>A0A0M0JMT5_9EUKA</name>
<dbReference type="SMART" id="SM00487">
    <property type="entry name" value="DEXDc"/>
    <property type="match status" value="1"/>
</dbReference>
<dbReference type="GO" id="GO:0005829">
    <property type="term" value="C:cytosol"/>
    <property type="evidence" value="ECO:0007669"/>
    <property type="project" value="TreeGrafter"/>
</dbReference>
<dbReference type="Gene3D" id="3.40.50.300">
    <property type="entry name" value="P-loop containing nucleotide triphosphate hydrolases"/>
    <property type="match status" value="2"/>
</dbReference>
<dbReference type="PANTHER" id="PTHR47959:SF1">
    <property type="entry name" value="ATP-DEPENDENT RNA HELICASE DBPA"/>
    <property type="match status" value="1"/>
</dbReference>
<dbReference type="Pfam" id="PF00270">
    <property type="entry name" value="DEAD"/>
    <property type="match status" value="1"/>
</dbReference>
<evidence type="ECO:0000256" key="4">
    <source>
        <dbReference type="ARBA" id="ARBA00022840"/>
    </source>
</evidence>
<evidence type="ECO:0000259" key="8">
    <source>
        <dbReference type="PROSITE" id="PS51194"/>
    </source>
</evidence>
<evidence type="ECO:0000313" key="10">
    <source>
        <dbReference type="Proteomes" id="UP000037460"/>
    </source>
</evidence>
<evidence type="ECO:0000256" key="2">
    <source>
        <dbReference type="ARBA" id="ARBA00022801"/>
    </source>
</evidence>
<keyword evidence="1" id="KW-0547">Nucleotide-binding</keyword>
<dbReference type="EMBL" id="JWZX01002646">
    <property type="protein sequence ID" value="KOO27904.1"/>
    <property type="molecule type" value="Genomic_DNA"/>
</dbReference>
<comment type="caution">
    <text evidence="9">The sequence shown here is derived from an EMBL/GenBank/DDBJ whole genome shotgun (WGS) entry which is preliminary data.</text>
</comment>
<sequence>MRQIALRRFCSSAAVSRWAAELRAAQRIAHIAEAERAKERQAEQRSALIADAKRAELEAVSGTPKFKDLVCQELEEALRWQMNIFKPNAMQAQALRRALNGEDLNICAQTGSGKTLMFLLPMLQRLHTTRPPRPMRSSGKDAASMRFLAQPEALVVVPSRELACQVAHVAQQLASALPDPPVIGLVTNGEKFTTQKMAMRSGDLRLVIATPARLLYHLSEGNLTLERLLMVAIDEADAVLYAADGINREATELLEALPKKTRLQTLLTGATMAPAHAEAIAACFPRVAHLSHPGVLVPTLQRSFHFVRGDKSQELVRLLERSARDPWLAEGAQIIFCSGARRAQRVHELLRECMPTLRMALVHGETPAADRSSALQAFADDDVRTLVCSDVLNRGLDFMSVRHVINYDLPKDVTTFIHRAGRTARRGQPGLVSSLVKPYEMQLYRQLTAGEHAGTPLERSSGRAGSAPTNAAKSNTPLEGAVDGAVEPPTAGKGERRGWSEDASPRAHRATDETGRKIRRQW</sequence>
<gene>
    <name evidence="9" type="ORF">Ctob_002535</name>
</gene>
<dbReference type="CDD" id="cd00268">
    <property type="entry name" value="DEADc"/>
    <property type="match status" value="1"/>
</dbReference>
<evidence type="ECO:0000256" key="5">
    <source>
        <dbReference type="SAM" id="Coils"/>
    </source>
</evidence>
<dbReference type="InterPro" id="IPR011545">
    <property type="entry name" value="DEAD/DEAH_box_helicase_dom"/>
</dbReference>
<accession>A0A0M0JMT5</accession>
<dbReference type="PANTHER" id="PTHR47959">
    <property type="entry name" value="ATP-DEPENDENT RNA HELICASE RHLE-RELATED"/>
    <property type="match status" value="1"/>
</dbReference>
<dbReference type="InterPro" id="IPR044742">
    <property type="entry name" value="DEAD/DEAH_RhlB"/>
</dbReference>
<dbReference type="GO" id="GO:0003724">
    <property type="term" value="F:RNA helicase activity"/>
    <property type="evidence" value="ECO:0007669"/>
    <property type="project" value="TreeGrafter"/>
</dbReference>
<organism evidence="9 10">
    <name type="scientific">Chrysochromulina tobinii</name>
    <dbReference type="NCBI Taxonomy" id="1460289"/>
    <lineage>
        <taxon>Eukaryota</taxon>
        <taxon>Haptista</taxon>
        <taxon>Haptophyta</taxon>
        <taxon>Prymnesiophyceae</taxon>
        <taxon>Prymnesiales</taxon>
        <taxon>Chrysochromulinaceae</taxon>
        <taxon>Chrysochromulina</taxon>
    </lineage>
</organism>
<dbReference type="AlphaFoldDB" id="A0A0M0JMT5"/>
<dbReference type="PROSITE" id="PS51192">
    <property type="entry name" value="HELICASE_ATP_BIND_1"/>
    <property type="match status" value="1"/>
</dbReference>
<feature type="compositionally biased region" description="Polar residues" evidence="6">
    <location>
        <begin position="467"/>
        <end position="477"/>
    </location>
</feature>
<evidence type="ECO:0000256" key="3">
    <source>
        <dbReference type="ARBA" id="ARBA00022806"/>
    </source>
</evidence>
<dbReference type="InterPro" id="IPR050079">
    <property type="entry name" value="DEAD_box_RNA_helicase"/>
</dbReference>
<keyword evidence="4" id="KW-0067">ATP-binding</keyword>
<protein>
    <submittedName>
        <fullName evidence="9">Dead-box ATP-dependent RNA helicase</fullName>
    </submittedName>
</protein>
<dbReference type="Proteomes" id="UP000037460">
    <property type="component" value="Unassembled WGS sequence"/>
</dbReference>
<proteinExistence type="predicted"/>
<dbReference type="GO" id="GO:0005524">
    <property type="term" value="F:ATP binding"/>
    <property type="evidence" value="ECO:0007669"/>
    <property type="project" value="UniProtKB-KW"/>
</dbReference>
<feature type="coiled-coil region" evidence="5">
    <location>
        <begin position="31"/>
        <end position="58"/>
    </location>
</feature>
<dbReference type="CDD" id="cd18787">
    <property type="entry name" value="SF2_C_DEAD"/>
    <property type="match status" value="1"/>
</dbReference>
<dbReference type="SUPFAM" id="SSF52540">
    <property type="entry name" value="P-loop containing nucleoside triphosphate hydrolases"/>
    <property type="match status" value="1"/>
</dbReference>
<dbReference type="InterPro" id="IPR001650">
    <property type="entry name" value="Helicase_C-like"/>
</dbReference>
<dbReference type="OrthoDB" id="10256233at2759"/>
<dbReference type="Pfam" id="PF00271">
    <property type="entry name" value="Helicase_C"/>
    <property type="match status" value="1"/>
</dbReference>
<keyword evidence="10" id="KW-1185">Reference proteome</keyword>
<dbReference type="InterPro" id="IPR027417">
    <property type="entry name" value="P-loop_NTPase"/>
</dbReference>
<keyword evidence="5" id="KW-0175">Coiled coil</keyword>
<evidence type="ECO:0000259" key="7">
    <source>
        <dbReference type="PROSITE" id="PS51192"/>
    </source>
</evidence>
<feature type="domain" description="Helicase ATP-binding" evidence="7">
    <location>
        <begin position="95"/>
        <end position="290"/>
    </location>
</feature>
<reference evidence="10" key="1">
    <citation type="journal article" date="2015" name="PLoS Genet.">
        <title>Genome Sequence and Transcriptome Analyses of Chrysochromulina tobin: Metabolic Tools for Enhanced Algal Fitness in the Prominent Order Prymnesiales (Haptophyceae).</title>
        <authorList>
            <person name="Hovde B.T."/>
            <person name="Deodato C.R."/>
            <person name="Hunsperger H.M."/>
            <person name="Ryken S.A."/>
            <person name="Yost W."/>
            <person name="Jha R.K."/>
            <person name="Patterson J."/>
            <person name="Monnat R.J. Jr."/>
            <person name="Barlow S.B."/>
            <person name="Starkenburg S.R."/>
            <person name="Cattolico R.A."/>
        </authorList>
    </citation>
    <scope>NUCLEOTIDE SEQUENCE</scope>
    <source>
        <strain evidence="10">CCMP291</strain>
    </source>
</reference>
<keyword evidence="2" id="KW-0378">Hydrolase</keyword>
<dbReference type="SMART" id="SM00490">
    <property type="entry name" value="HELICc"/>
    <property type="match status" value="1"/>
</dbReference>
<dbReference type="InterPro" id="IPR014001">
    <property type="entry name" value="Helicase_ATP-bd"/>
</dbReference>
<dbReference type="GO" id="GO:0003676">
    <property type="term" value="F:nucleic acid binding"/>
    <property type="evidence" value="ECO:0007669"/>
    <property type="project" value="InterPro"/>
</dbReference>
<evidence type="ECO:0000256" key="1">
    <source>
        <dbReference type="ARBA" id="ARBA00022741"/>
    </source>
</evidence>
<dbReference type="PROSITE" id="PS51194">
    <property type="entry name" value="HELICASE_CTER"/>
    <property type="match status" value="1"/>
</dbReference>
<evidence type="ECO:0000256" key="6">
    <source>
        <dbReference type="SAM" id="MobiDB-lite"/>
    </source>
</evidence>